<dbReference type="GO" id="GO:0030667">
    <property type="term" value="C:secretory granule membrane"/>
    <property type="evidence" value="ECO:0007669"/>
    <property type="project" value="TreeGrafter"/>
</dbReference>
<comment type="caution">
    <text evidence="3">The sequence shown here is derived from an EMBL/GenBank/DDBJ whole genome shotgun (WGS) entry which is preliminary data.</text>
</comment>
<dbReference type="PANTHER" id="PTHR10157">
    <property type="entry name" value="DOPAMINE BETA HYDROXYLASE RELATED"/>
    <property type="match status" value="1"/>
</dbReference>
<dbReference type="GO" id="GO:0042420">
    <property type="term" value="P:dopamine catabolic process"/>
    <property type="evidence" value="ECO:0007669"/>
    <property type="project" value="TreeGrafter"/>
</dbReference>
<reference evidence="3 4" key="1">
    <citation type="submission" date="2023-11" db="EMBL/GenBank/DDBJ databases">
        <title>Halocaridina rubra genome assembly.</title>
        <authorList>
            <person name="Smith C."/>
        </authorList>
    </citation>
    <scope>NUCLEOTIDE SEQUENCE [LARGE SCALE GENOMIC DNA]</scope>
    <source>
        <strain evidence="3">EP-1</strain>
        <tissue evidence="3">Whole</tissue>
    </source>
</reference>
<dbReference type="Pfam" id="PF03712">
    <property type="entry name" value="Cu2_monoox_C"/>
    <property type="match status" value="1"/>
</dbReference>
<dbReference type="EMBL" id="JAXCGZ010003795">
    <property type="protein sequence ID" value="KAK7083168.1"/>
    <property type="molecule type" value="Genomic_DNA"/>
</dbReference>
<evidence type="ECO:0000256" key="1">
    <source>
        <dbReference type="ARBA" id="ARBA00023157"/>
    </source>
</evidence>
<keyword evidence="1" id="KW-1015">Disulfide bond</keyword>
<sequence>MNYDFNFQQSRILREEVSLMPGDTFITECGYDSRERNVPTFGGFGTEEEMCLGFLYYYPRGNLVMCPSSPSDGDLFSILGIQDIYRGPPGE</sequence>
<keyword evidence="3" id="KW-0503">Monooxygenase</keyword>
<dbReference type="InterPro" id="IPR008977">
    <property type="entry name" value="PHM/PNGase_F_dom_sf"/>
</dbReference>
<keyword evidence="3" id="KW-0560">Oxidoreductase</keyword>
<dbReference type="PANTHER" id="PTHR10157:SF23">
    <property type="entry name" value="MOXD1 HOMOLOG 1"/>
    <property type="match status" value="1"/>
</dbReference>
<feature type="domain" description="Copper type II ascorbate-dependent monooxygenase C-terminal" evidence="2">
    <location>
        <begin position="2"/>
        <end position="72"/>
    </location>
</feature>
<organism evidence="3 4">
    <name type="scientific">Halocaridina rubra</name>
    <name type="common">Hawaiian red shrimp</name>
    <dbReference type="NCBI Taxonomy" id="373956"/>
    <lineage>
        <taxon>Eukaryota</taxon>
        <taxon>Metazoa</taxon>
        <taxon>Ecdysozoa</taxon>
        <taxon>Arthropoda</taxon>
        <taxon>Crustacea</taxon>
        <taxon>Multicrustacea</taxon>
        <taxon>Malacostraca</taxon>
        <taxon>Eumalacostraca</taxon>
        <taxon>Eucarida</taxon>
        <taxon>Decapoda</taxon>
        <taxon>Pleocyemata</taxon>
        <taxon>Caridea</taxon>
        <taxon>Atyoidea</taxon>
        <taxon>Atyidae</taxon>
        <taxon>Halocaridina</taxon>
    </lineage>
</organism>
<protein>
    <submittedName>
        <fullName evidence="3">DBH-like monooxygenase protein 1</fullName>
        <ecNumber evidence="3">1.14.17.1</ecNumber>
    </submittedName>
</protein>
<gene>
    <name evidence="3" type="primary">MOXD1_1</name>
    <name evidence="3" type="ORF">SK128_001217</name>
</gene>
<dbReference type="InterPro" id="IPR014784">
    <property type="entry name" value="Cu2_ascorb_mOase-like_C"/>
</dbReference>
<dbReference type="Proteomes" id="UP001381693">
    <property type="component" value="Unassembled WGS sequence"/>
</dbReference>
<dbReference type="AlphaFoldDB" id="A0AAN9ACB6"/>
<evidence type="ECO:0000259" key="2">
    <source>
        <dbReference type="Pfam" id="PF03712"/>
    </source>
</evidence>
<dbReference type="Gene3D" id="2.60.120.230">
    <property type="match status" value="1"/>
</dbReference>
<evidence type="ECO:0000313" key="3">
    <source>
        <dbReference type="EMBL" id="KAK7083168.1"/>
    </source>
</evidence>
<dbReference type="InterPro" id="IPR000945">
    <property type="entry name" value="DBH-like"/>
</dbReference>
<keyword evidence="4" id="KW-1185">Reference proteome</keyword>
<dbReference type="GO" id="GO:0004500">
    <property type="term" value="F:dopamine beta-monooxygenase activity"/>
    <property type="evidence" value="ECO:0007669"/>
    <property type="project" value="UniProtKB-EC"/>
</dbReference>
<dbReference type="EC" id="1.14.17.1" evidence="3"/>
<proteinExistence type="predicted"/>
<dbReference type="SUPFAM" id="SSF49742">
    <property type="entry name" value="PHM/PNGase F"/>
    <property type="match status" value="1"/>
</dbReference>
<evidence type="ECO:0000313" key="4">
    <source>
        <dbReference type="Proteomes" id="UP001381693"/>
    </source>
</evidence>
<accession>A0AAN9ACB6</accession>
<dbReference type="GO" id="GO:0005615">
    <property type="term" value="C:extracellular space"/>
    <property type="evidence" value="ECO:0007669"/>
    <property type="project" value="TreeGrafter"/>
</dbReference>
<dbReference type="GO" id="GO:0005507">
    <property type="term" value="F:copper ion binding"/>
    <property type="evidence" value="ECO:0007669"/>
    <property type="project" value="TreeGrafter"/>
</dbReference>
<dbReference type="GO" id="GO:0042421">
    <property type="term" value="P:norepinephrine biosynthetic process"/>
    <property type="evidence" value="ECO:0007669"/>
    <property type="project" value="TreeGrafter"/>
</dbReference>
<dbReference type="GO" id="GO:0006589">
    <property type="term" value="P:octopamine biosynthetic process"/>
    <property type="evidence" value="ECO:0007669"/>
    <property type="project" value="TreeGrafter"/>
</dbReference>
<dbReference type="InterPro" id="IPR024548">
    <property type="entry name" value="Cu2_monoox_C"/>
</dbReference>
<name>A0AAN9ACB6_HALRR</name>